<dbReference type="Pfam" id="PF11305">
    <property type="entry name" value="DUF3107"/>
    <property type="match status" value="1"/>
</dbReference>
<evidence type="ECO:0000313" key="1">
    <source>
        <dbReference type="EMBL" id="PPK98768.1"/>
    </source>
</evidence>
<name>A0A2S6IWP5_9ACTN</name>
<protein>
    <submittedName>
        <fullName evidence="1">Uncharacterized protein DUF3107</fullName>
    </submittedName>
</protein>
<accession>A0A2S6IWP5</accession>
<comment type="caution">
    <text evidence="1">The sequence shown here is derived from an EMBL/GenBank/DDBJ whole genome shotgun (WGS) entry which is preliminary data.</text>
</comment>
<keyword evidence="2" id="KW-1185">Reference proteome</keyword>
<dbReference type="RefSeq" id="WP_104431115.1">
    <property type="nucleotide sequence ID" value="NZ_PTJD01000001.1"/>
</dbReference>
<reference evidence="1 2" key="1">
    <citation type="submission" date="2018-02" db="EMBL/GenBank/DDBJ databases">
        <title>Genomic Encyclopedia of Archaeal and Bacterial Type Strains, Phase II (KMG-II): from individual species to whole genera.</title>
        <authorList>
            <person name="Goeker M."/>
        </authorList>
    </citation>
    <scope>NUCLEOTIDE SEQUENCE [LARGE SCALE GENOMIC DNA]</scope>
    <source>
        <strain evidence="1 2">DSM 22857</strain>
    </source>
</reference>
<dbReference type="Proteomes" id="UP000239485">
    <property type="component" value="Unassembled WGS sequence"/>
</dbReference>
<dbReference type="OrthoDB" id="3268468at2"/>
<organism evidence="1 2">
    <name type="scientific">Kineococcus xinjiangensis</name>
    <dbReference type="NCBI Taxonomy" id="512762"/>
    <lineage>
        <taxon>Bacteria</taxon>
        <taxon>Bacillati</taxon>
        <taxon>Actinomycetota</taxon>
        <taxon>Actinomycetes</taxon>
        <taxon>Kineosporiales</taxon>
        <taxon>Kineosporiaceae</taxon>
        <taxon>Kineococcus</taxon>
    </lineage>
</organism>
<dbReference type="EMBL" id="PTJD01000001">
    <property type="protein sequence ID" value="PPK98768.1"/>
    <property type="molecule type" value="Genomic_DNA"/>
</dbReference>
<dbReference type="AlphaFoldDB" id="A0A2S6IWP5"/>
<sequence length="74" mass="7811">MEVRIGVQDVAREVVLESSQTADEIAQAVASALGEGGTLRLKDDKGREVIIPGRSIGYVDIGVAEVRQVGFTLA</sequence>
<gene>
    <name evidence="1" type="ORF">CLV92_101469</name>
</gene>
<proteinExistence type="predicted"/>
<dbReference type="InterPro" id="IPR021456">
    <property type="entry name" value="DUF3107"/>
</dbReference>
<evidence type="ECO:0000313" key="2">
    <source>
        <dbReference type="Proteomes" id="UP000239485"/>
    </source>
</evidence>